<dbReference type="RefSeq" id="WP_203762545.1">
    <property type="nucleotide sequence ID" value="NZ_BAAABO010000006.1"/>
</dbReference>
<dbReference type="InterPro" id="IPR012349">
    <property type="entry name" value="Split_barrel_FMN-bd"/>
</dbReference>
<name>A0ABQ3Y330_9ACTN</name>
<dbReference type="InterPro" id="IPR011576">
    <property type="entry name" value="Pyridox_Oxase_N"/>
</dbReference>
<dbReference type="EMBL" id="BOMI01000057">
    <property type="protein sequence ID" value="GID74362.1"/>
    <property type="molecule type" value="Genomic_DNA"/>
</dbReference>
<feature type="domain" description="Pyridoxamine 5'-phosphate oxidase N-terminal" evidence="2">
    <location>
        <begin position="6"/>
        <end position="130"/>
    </location>
</feature>
<evidence type="ECO:0000259" key="2">
    <source>
        <dbReference type="Pfam" id="PF01243"/>
    </source>
</evidence>
<dbReference type="NCBIfam" id="TIGR03618">
    <property type="entry name" value="Rv1155_F420"/>
    <property type="match status" value="1"/>
</dbReference>
<evidence type="ECO:0000313" key="4">
    <source>
        <dbReference type="Proteomes" id="UP000609879"/>
    </source>
</evidence>
<dbReference type="SUPFAM" id="SSF50475">
    <property type="entry name" value="FMN-binding split barrel"/>
    <property type="match status" value="1"/>
</dbReference>
<proteinExistence type="predicted"/>
<protein>
    <submittedName>
        <fullName evidence="3">PPOX class F420-dependent enzyme</fullName>
    </submittedName>
</protein>
<sequence>MPKIPMPQQLLDFLRQPHPAVMATVAADGRPVTVATWYLVEEDGRVLLNLSAQRARLKHLRADPRVSLTVLASDDWYTHLSLQGRAVSITDDEGLTDIDRLAVHYTGEPYANRESPRVSVQVEIDRWHAWGDLHDVR</sequence>
<dbReference type="InterPro" id="IPR052019">
    <property type="entry name" value="F420H2_bilvrd_red/Heme_oxyg"/>
</dbReference>
<keyword evidence="4" id="KW-1185">Reference proteome</keyword>
<dbReference type="Proteomes" id="UP000609879">
    <property type="component" value="Unassembled WGS sequence"/>
</dbReference>
<gene>
    <name evidence="3" type="ORF">Ade02nite_30030</name>
</gene>
<dbReference type="PANTHER" id="PTHR35176">
    <property type="entry name" value="HEME OXYGENASE HI_0854-RELATED"/>
    <property type="match status" value="1"/>
</dbReference>
<evidence type="ECO:0000313" key="3">
    <source>
        <dbReference type="EMBL" id="GID74362.1"/>
    </source>
</evidence>
<reference evidence="3 4" key="1">
    <citation type="submission" date="2021-01" db="EMBL/GenBank/DDBJ databases">
        <title>Whole genome shotgun sequence of Actinoplanes deccanensis NBRC 13994.</title>
        <authorList>
            <person name="Komaki H."/>
            <person name="Tamura T."/>
        </authorList>
    </citation>
    <scope>NUCLEOTIDE SEQUENCE [LARGE SCALE GENOMIC DNA]</scope>
    <source>
        <strain evidence="3 4">NBRC 13994</strain>
    </source>
</reference>
<evidence type="ECO:0000256" key="1">
    <source>
        <dbReference type="ARBA" id="ARBA00023002"/>
    </source>
</evidence>
<accession>A0ABQ3Y330</accession>
<organism evidence="3 4">
    <name type="scientific">Paractinoplanes deccanensis</name>
    <dbReference type="NCBI Taxonomy" id="113561"/>
    <lineage>
        <taxon>Bacteria</taxon>
        <taxon>Bacillati</taxon>
        <taxon>Actinomycetota</taxon>
        <taxon>Actinomycetes</taxon>
        <taxon>Micromonosporales</taxon>
        <taxon>Micromonosporaceae</taxon>
        <taxon>Paractinoplanes</taxon>
    </lineage>
</organism>
<comment type="caution">
    <text evidence="3">The sequence shown here is derived from an EMBL/GenBank/DDBJ whole genome shotgun (WGS) entry which is preliminary data.</text>
</comment>
<dbReference type="PANTHER" id="PTHR35176:SF6">
    <property type="entry name" value="HEME OXYGENASE HI_0854-RELATED"/>
    <property type="match status" value="1"/>
</dbReference>
<dbReference type="InterPro" id="IPR019920">
    <property type="entry name" value="F420-binding_dom_put"/>
</dbReference>
<keyword evidence="1" id="KW-0560">Oxidoreductase</keyword>
<dbReference type="Gene3D" id="2.30.110.10">
    <property type="entry name" value="Electron Transport, Fmn-binding Protein, Chain A"/>
    <property type="match status" value="1"/>
</dbReference>
<dbReference type="Pfam" id="PF01243">
    <property type="entry name" value="PNPOx_N"/>
    <property type="match status" value="1"/>
</dbReference>